<evidence type="ECO:0000256" key="2">
    <source>
        <dbReference type="SAM" id="MobiDB-lite"/>
    </source>
</evidence>
<sequence length="72" mass="7934">MDPEGEALLLEARESVEAARSYRRELQQRLRGLQQARKQVGHWGLGGEGGKSSEHDLSETDAGSCLPQTEQV</sequence>
<dbReference type="AlphaFoldDB" id="A0A674J7K5"/>
<organism evidence="3 4">
    <name type="scientific">Terrapene triunguis</name>
    <name type="common">Three-toed box turtle</name>
    <dbReference type="NCBI Taxonomy" id="2587831"/>
    <lineage>
        <taxon>Eukaryota</taxon>
        <taxon>Metazoa</taxon>
        <taxon>Chordata</taxon>
        <taxon>Craniata</taxon>
        <taxon>Vertebrata</taxon>
        <taxon>Euteleostomi</taxon>
        <taxon>Archelosauria</taxon>
        <taxon>Testudinata</taxon>
        <taxon>Testudines</taxon>
        <taxon>Cryptodira</taxon>
        <taxon>Durocryptodira</taxon>
        <taxon>Testudinoidea</taxon>
        <taxon>Emydidae</taxon>
        <taxon>Terrapene</taxon>
    </lineage>
</organism>
<accession>A0A674J7K5</accession>
<name>A0A674J7K5_9SAUR</name>
<proteinExistence type="predicted"/>
<dbReference type="GeneTree" id="ENSGT01060000250130"/>
<dbReference type="Proteomes" id="UP000472274">
    <property type="component" value="Unplaced"/>
</dbReference>
<evidence type="ECO:0000313" key="4">
    <source>
        <dbReference type="Proteomes" id="UP000472274"/>
    </source>
</evidence>
<keyword evidence="1" id="KW-0175">Coiled coil</keyword>
<evidence type="ECO:0000313" key="3">
    <source>
        <dbReference type="Ensembl" id="ENSTMTP00000017861.1"/>
    </source>
</evidence>
<keyword evidence="4" id="KW-1185">Reference proteome</keyword>
<evidence type="ECO:0000256" key="1">
    <source>
        <dbReference type="SAM" id="Coils"/>
    </source>
</evidence>
<protein>
    <submittedName>
        <fullName evidence="3">Uncharacterized protein</fullName>
    </submittedName>
</protein>
<dbReference type="Ensembl" id="ENSTMTT00000018498.1">
    <property type="protein sequence ID" value="ENSTMTP00000017861.1"/>
    <property type="gene ID" value="ENSTMTG00000013155.1"/>
</dbReference>
<feature type="region of interest" description="Disordered" evidence="2">
    <location>
        <begin position="41"/>
        <end position="72"/>
    </location>
</feature>
<dbReference type="Ensembl" id="ENSTMTT00000027567.1">
    <property type="protein sequence ID" value="ENSTMTP00000026601.1"/>
    <property type="gene ID" value="ENSTMTG00000019460.1"/>
</dbReference>
<feature type="coiled-coil region" evidence="1">
    <location>
        <begin position="9"/>
        <end position="36"/>
    </location>
</feature>
<reference evidence="3" key="1">
    <citation type="submission" date="2025-05" db="UniProtKB">
        <authorList>
            <consortium name="Ensembl"/>
        </authorList>
    </citation>
    <scope>IDENTIFICATION</scope>
</reference>